<dbReference type="AlphaFoldDB" id="A0A127A268"/>
<dbReference type="EMBL" id="CP014518">
    <property type="protein sequence ID" value="AMM33558.1"/>
    <property type="molecule type" value="Genomic_DNA"/>
</dbReference>
<evidence type="ECO:0000313" key="3">
    <source>
        <dbReference type="Proteomes" id="UP000070134"/>
    </source>
</evidence>
<evidence type="ECO:0000313" key="2">
    <source>
        <dbReference type="EMBL" id="AMM33558.1"/>
    </source>
</evidence>
<dbReference type="KEGG" id="satk:SA2016_2893"/>
<dbReference type="Pfam" id="PF11950">
    <property type="entry name" value="DUF3467"/>
    <property type="match status" value="1"/>
</dbReference>
<protein>
    <recommendedName>
        <fullName evidence="4">DUF3467 domain-containing protein</fullName>
    </recommendedName>
</protein>
<sequence length="131" mass="14736" precursor="true">MMECMTEPEPEMPEMPKVFQISLPEENIEGRFADFANLWHTPNVFVLDFVALTQPPQVGETEDGDHAEVIPGRVVSRIRIPPEQVFELAAALTRQLGVWESETGRKPPAKPLYDSQGRQIHIDDEGVEGPE</sequence>
<name>A0A127A268_9MICC</name>
<evidence type="ECO:0000256" key="1">
    <source>
        <dbReference type="SAM" id="MobiDB-lite"/>
    </source>
</evidence>
<dbReference type="Proteomes" id="UP000070134">
    <property type="component" value="Chromosome"/>
</dbReference>
<gene>
    <name evidence="2" type="ORF">SA2016_2893</name>
</gene>
<organism evidence="2 3">
    <name type="scientific">Sinomonas atrocyanea</name>
    <dbReference type="NCBI Taxonomy" id="37927"/>
    <lineage>
        <taxon>Bacteria</taxon>
        <taxon>Bacillati</taxon>
        <taxon>Actinomycetota</taxon>
        <taxon>Actinomycetes</taxon>
        <taxon>Micrococcales</taxon>
        <taxon>Micrococcaceae</taxon>
        <taxon>Sinomonas</taxon>
    </lineage>
</organism>
<accession>A0A127A268</accession>
<reference evidence="2 3" key="1">
    <citation type="submission" date="2016-02" db="EMBL/GenBank/DDBJ databases">
        <title>Complete genome of Sinomonas atrocyanea KCTC 3377.</title>
        <authorList>
            <person name="Kim K.M."/>
        </authorList>
    </citation>
    <scope>NUCLEOTIDE SEQUENCE [LARGE SCALE GENOMIC DNA]</scope>
    <source>
        <strain evidence="2 3">KCTC 3377</strain>
    </source>
</reference>
<dbReference type="InterPro" id="IPR021857">
    <property type="entry name" value="DUF3467"/>
</dbReference>
<proteinExistence type="predicted"/>
<keyword evidence="3" id="KW-1185">Reference proteome</keyword>
<evidence type="ECO:0008006" key="4">
    <source>
        <dbReference type="Google" id="ProtNLM"/>
    </source>
</evidence>
<feature type="region of interest" description="Disordered" evidence="1">
    <location>
        <begin position="100"/>
        <end position="131"/>
    </location>
</feature>
<dbReference type="STRING" id="37927.SA2016_2893"/>